<dbReference type="InterPro" id="IPR041657">
    <property type="entry name" value="HTH_17"/>
</dbReference>
<keyword evidence="3" id="KW-1185">Reference proteome</keyword>
<protein>
    <submittedName>
        <fullName evidence="2">Helix-turn-helix domain-containing protein</fullName>
    </submittedName>
</protein>
<proteinExistence type="predicted"/>
<dbReference type="AlphaFoldDB" id="A0A7K1SRD1"/>
<evidence type="ECO:0000313" key="3">
    <source>
        <dbReference type="Proteomes" id="UP000436006"/>
    </source>
</evidence>
<dbReference type="SUPFAM" id="SSF46955">
    <property type="entry name" value="Putative DNA-binding domain"/>
    <property type="match status" value="1"/>
</dbReference>
<evidence type="ECO:0000313" key="2">
    <source>
        <dbReference type="EMBL" id="MVM36337.1"/>
    </source>
</evidence>
<name>A0A7K1SRD1_9BACT</name>
<dbReference type="Proteomes" id="UP000436006">
    <property type="component" value="Unassembled WGS sequence"/>
</dbReference>
<sequence>MSPSNPNPFDDIVYRLMGIERGLSDLMEKLSSTQKSDDADELLTPEETAQTLKVSKVTVWDWSKRGILNPRRIGNKVRYLRSEVLSAARPKGGVMK</sequence>
<dbReference type="EMBL" id="WPIN01000041">
    <property type="protein sequence ID" value="MVM36337.1"/>
    <property type="molecule type" value="Genomic_DNA"/>
</dbReference>
<evidence type="ECO:0000259" key="1">
    <source>
        <dbReference type="Pfam" id="PF12728"/>
    </source>
</evidence>
<dbReference type="RefSeq" id="WP_157591131.1">
    <property type="nucleotide sequence ID" value="NZ_WPIN01000041.1"/>
</dbReference>
<reference evidence="2 3" key="1">
    <citation type="submission" date="2019-12" db="EMBL/GenBank/DDBJ databases">
        <title>Spirosoma sp. HMF4905 genome sequencing and assembly.</title>
        <authorList>
            <person name="Kang H."/>
            <person name="Cha I."/>
            <person name="Kim H."/>
            <person name="Joh K."/>
        </authorList>
    </citation>
    <scope>NUCLEOTIDE SEQUENCE [LARGE SCALE GENOMIC DNA]</scope>
    <source>
        <strain evidence="2 3">HMF4905</strain>
    </source>
</reference>
<comment type="caution">
    <text evidence="2">The sequence shown here is derived from an EMBL/GenBank/DDBJ whole genome shotgun (WGS) entry which is preliminary data.</text>
</comment>
<feature type="domain" description="Helix-turn-helix" evidence="1">
    <location>
        <begin position="42"/>
        <end position="85"/>
    </location>
</feature>
<gene>
    <name evidence="2" type="ORF">GO755_40415</name>
</gene>
<accession>A0A7K1SRD1</accession>
<dbReference type="Pfam" id="PF12728">
    <property type="entry name" value="HTH_17"/>
    <property type="match status" value="1"/>
</dbReference>
<dbReference type="InterPro" id="IPR009061">
    <property type="entry name" value="DNA-bd_dom_put_sf"/>
</dbReference>
<organism evidence="2 3">
    <name type="scientific">Spirosoma arboris</name>
    <dbReference type="NCBI Taxonomy" id="2682092"/>
    <lineage>
        <taxon>Bacteria</taxon>
        <taxon>Pseudomonadati</taxon>
        <taxon>Bacteroidota</taxon>
        <taxon>Cytophagia</taxon>
        <taxon>Cytophagales</taxon>
        <taxon>Cytophagaceae</taxon>
        <taxon>Spirosoma</taxon>
    </lineage>
</organism>